<accession>A0ABU8DIQ9</accession>
<evidence type="ECO:0000256" key="1">
    <source>
        <dbReference type="ARBA" id="ARBA00009437"/>
    </source>
</evidence>
<sequence>MLNLQRVAMFVAVADAGSFTSAAASSGQTKAAISASIQRLESELGVALMLRTTRRLTLTQAGAAFYQRSLQLLKDAEQIANDVRLSHHGFRGELCITSTAEYGSEKVIPALVAFGQLHPELSVRHVSSSSHADLVSERFDIAIRLGKLADSSYHAALIDRFSILPVATPKWLAANPIHSLEDLGKAPWIIHNRLKSPFNWQIVHSQGQQIDFEIVKSVRYSTDSASSLMSFVLQDCGVGLLPEWLVRPMLLSGKLTHLLPQYAFPQQGIYAVYPNTRHVPAKVRALIDFLRLQIGYGEGD</sequence>
<dbReference type="InterPro" id="IPR000847">
    <property type="entry name" value="LysR_HTH_N"/>
</dbReference>
<keyword evidence="7" id="KW-1185">Reference proteome</keyword>
<evidence type="ECO:0000313" key="7">
    <source>
        <dbReference type="Proteomes" id="UP001306592"/>
    </source>
</evidence>
<evidence type="ECO:0000256" key="2">
    <source>
        <dbReference type="ARBA" id="ARBA00023015"/>
    </source>
</evidence>
<keyword evidence="3" id="KW-0238">DNA-binding</keyword>
<evidence type="ECO:0000256" key="4">
    <source>
        <dbReference type="ARBA" id="ARBA00023163"/>
    </source>
</evidence>
<dbReference type="Gene3D" id="3.40.190.290">
    <property type="match status" value="1"/>
</dbReference>
<dbReference type="PANTHER" id="PTHR30537:SF66">
    <property type="entry name" value="IRON-REGULATED VIRULENCE REGULATORY PROTEIN IRGB"/>
    <property type="match status" value="1"/>
</dbReference>
<dbReference type="PANTHER" id="PTHR30537">
    <property type="entry name" value="HTH-TYPE TRANSCRIPTIONAL REGULATOR"/>
    <property type="match status" value="1"/>
</dbReference>
<reference evidence="6 7" key="1">
    <citation type="submission" date="2024-02" db="EMBL/GenBank/DDBJ databases">
        <title>First report Erwinia aphidicola in onion in Chile.</title>
        <authorList>
            <person name="Valenzuela M."/>
            <person name="Pena M."/>
            <person name="Dutta B."/>
        </authorList>
    </citation>
    <scope>NUCLEOTIDE SEQUENCE [LARGE SCALE GENOMIC DNA]</scope>
    <source>
        <strain evidence="6 7">QCJ3A</strain>
    </source>
</reference>
<dbReference type="Gene3D" id="1.10.10.10">
    <property type="entry name" value="Winged helix-like DNA-binding domain superfamily/Winged helix DNA-binding domain"/>
    <property type="match status" value="1"/>
</dbReference>
<organism evidence="6 7">
    <name type="scientific">Erwinia aphidicola</name>
    <dbReference type="NCBI Taxonomy" id="68334"/>
    <lineage>
        <taxon>Bacteria</taxon>
        <taxon>Pseudomonadati</taxon>
        <taxon>Pseudomonadota</taxon>
        <taxon>Gammaproteobacteria</taxon>
        <taxon>Enterobacterales</taxon>
        <taxon>Erwiniaceae</taxon>
        <taxon>Erwinia</taxon>
    </lineage>
</organism>
<evidence type="ECO:0000256" key="3">
    <source>
        <dbReference type="ARBA" id="ARBA00023125"/>
    </source>
</evidence>
<protein>
    <submittedName>
        <fullName evidence="6">LysR family transcriptional regulator</fullName>
    </submittedName>
</protein>
<dbReference type="SUPFAM" id="SSF46785">
    <property type="entry name" value="Winged helix' DNA-binding domain"/>
    <property type="match status" value="1"/>
</dbReference>
<evidence type="ECO:0000313" key="6">
    <source>
        <dbReference type="EMBL" id="MEI2683400.1"/>
    </source>
</evidence>
<name>A0ABU8DIQ9_ERWAP</name>
<dbReference type="SUPFAM" id="SSF53850">
    <property type="entry name" value="Periplasmic binding protein-like II"/>
    <property type="match status" value="1"/>
</dbReference>
<keyword evidence="4" id="KW-0804">Transcription</keyword>
<dbReference type="InterPro" id="IPR005119">
    <property type="entry name" value="LysR_subst-bd"/>
</dbReference>
<dbReference type="Proteomes" id="UP001306592">
    <property type="component" value="Unassembled WGS sequence"/>
</dbReference>
<dbReference type="RefSeq" id="WP_048917938.1">
    <property type="nucleotide sequence ID" value="NZ_JBANEI010000013.1"/>
</dbReference>
<dbReference type="Pfam" id="PF03466">
    <property type="entry name" value="LysR_substrate"/>
    <property type="match status" value="1"/>
</dbReference>
<keyword evidence="2" id="KW-0805">Transcription regulation</keyword>
<comment type="caution">
    <text evidence="6">The sequence shown here is derived from an EMBL/GenBank/DDBJ whole genome shotgun (WGS) entry which is preliminary data.</text>
</comment>
<dbReference type="InterPro" id="IPR036388">
    <property type="entry name" value="WH-like_DNA-bd_sf"/>
</dbReference>
<dbReference type="InterPro" id="IPR036390">
    <property type="entry name" value="WH_DNA-bd_sf"/>
</dbReference>
<comment type="similarity">
    <text evidence="1">Belongs to the LysR transcriptional regulatory family.</text>
</comment>
<dbReference type="InterPro" id="IPR058163">
    <property type="entry name" value="LysR-type_TF_proteobact-type"/>
</dbReference>
<gene>
    <name evidence="6" type="ORF">V8N49_17260</name>
</gene>
<evidence type="ECO:0000259" key="5">
    <source>
        <dbReference type="PROSITE" id="PS50931"/>
    </source>
</evidence>
<proteinExistence type="inferred from homology"/>
<dbReference type="GeneID" id="89474680"/>
<dbReference type="PROSITE" id="PS50931">
    <property type="entry name" value="HTH_LYSR"/>
    <property type="match status" value="1"/>
</dbReference>
<dbReference type="CDD" id="cd08422">
    <property type="entry name" value="PBP2_CrgA_like"/>
    <property type="match status" value="1"/>
</dbReference>
<dbReference type="EMBL" id="JBANEI010000013">
    <property type="protein sequence ID" value="MEI2683400.1"/>
    <property type="molecule type" value="Genomic_DNA"/>
</dbReference>
<dbReference type="Pfam" id="PF00126">
    <property type="entry name" value="HTH_1"/>
    <property type="match status" value="1"/>
</dbReference>
<feature type="domain" description="HTH lysR-type" evidence="5">
    <location>
        <begin position="2"/>
        <end position="59"/>
    </location>
</feature>